<accession>A0ABR5C4H2</accession>
<dbReference type="Pfam" id="PF01494">
    <property type="entry name" value="FAD_binding_3"/>
    <property type="match status" value="1"/>
</dbReference>
<sequence>MNDHLSTPSPKRRGDKPFEVLLIGAGVAGLTTAYALRQSRLYQEGKLVIRLVEKRSEKTWEGRMGFPMHLTKAARNALDELLIFSHSTKLLVLRQKIPVLHDGLTVSSYNGKRVYQMVRDIGGWAMVERADLMSVLKEGAGEVEWNSTAVIGEVGTERGIEICLKGEKEEVVRPDLVIGADGMFSVIRHCLYSDSQLIEGNLPGDFHKLPHTIINLLTTSPAMRKWIHDPNGMNLLYGESFSATMMPLPFPNIYVALTIPSQWLDPSFQARVKGEGINLEPTAHGEFLRQLECDPGWEKKETYPLWSATSTVAGKGRVVLVGDAAHGMPPFCGAGASAGIIDAVELAKVVVDHLIAGSADNLDDGLWEFRRSMKKRNDPIIHQSKRILWLVQAERWYGNAIRRAVFFILELGERIRG</sequence>
<gene>
    <name evidence="6" type="ORF">I306_00078</name>
</gene>
<evidence type="ECO:0000256" key="2">
    <source>
        <dbReference type="ARBA" id="ARBA00022827"/>
    </source>
</evidence>
<keyword evidence="7" id="KW-1185">Reference proteome</keyword>
<keyword evidence="1" id="KW-0285">Flavoprotein</keyword>
<evidence type="ECO:0000259" key="5">
    <source>
        <dbReference type="Pfam" id="PF01494"/>
    </source>
</evidence>
<proteinExistence type="predicted"/>
<dbReference type="PANTHER" id="PTHR46972:SF1">
    <property type="entry name" value="FAD DEPENDENT OXIDOREDUCTASE DOMAIN-CONTAINING PROTEIN"/>
    <property type="match status" value="1"/>
</dbReference>
<dbReference type="Proteomes" id="UP000054272">
    <property type="component" value="Unassembled WGS sequence"/>
</dbReference>
<dbReference type="PRINTS" id="PR00420">
    <property type="entry name" value="RNGMNOXGNASE"/>
</dbReference>
<dbReference type="EMBL" id="KN848549">
    <property type="protein sequence ID" value="KIR82810.1"/>
    <property type="molecule type" value="Genomic_DNA"/>
</dbReference>
<dbReference type="PANTHER" id="PTHR46972">
    <property type="entry name" value="MONOOXYGENASE ASQM-RELATED"/>
    <property type="match status" value="1"/>
</dbReference>
<dbReference type="Gene3D" id="3.50.50.60">
    <property type="entry name" value="FAD/NAD(P)-binding domain"/>
    <property type="match status" value="1"/>
</dbReference>
<dbReference type="SUPFAM" id="SSF51905">
    <property type="entry name" value="FAD/NAD(P)-binding domain"/>
    <property type="match status" value="1"/>
</dbReference>
<keyword evidence="3" id="KW-0560">Oxidoreductase</keyword>
<organism evidence="6 7">
    <name type="scientific">Cryptococcus gattii EJB2</name>
    <dbReference type="NCBI Taxonomy" id="1296103"/>
    <lineage>
        <taxon>Eukaryota</taxon>
        <taxon>Fungi</taxon>
        <taxon>Dikarya</taxon>
        <taxon>Basidiomycota</taxon>
        <taxon>Agaricomycotina</taxon>
        <taxon>Tremellomycetes</taxon>
        <taxon>Tremellales</taxon>
        <taxon>Cryptococcaceae</taxon>
        <taxon>Cryptococcus</taxon>
        <taxon>Cryptococcus gattii species complex</taxon>
    </lineage>
</organism>
<feature type="domain" description="FAD-binding" evidence="5">
    <location>
        <begin position="166"/>
        <end position="355"/>
    </location>
</feature>
<protein>
    <recommendedName>
        <fullName evidence="5">FAD-binding domain-containing protein</fullName>
    </recommendedName>
</protein>
<keyword evidence="2" id="KW-0274">FAD</keyword>
<keyword evidence="4" id="KW-0503">Monooxygenase</keyword>
<evidence type="ECO:0000256" key="1">
    <source>
        <dbReference type="ARBA" id="ARBA00022630"/>
    </source>
</evidence>
<evidence type="ECO:0000313" key="7">
    <source>
        <dbReference type="Proteomes" id="UP000054272"/>
    </source>
</evidence>
<dbReference type="InterPro" id="IPR002938">
    <property type="entry name" value="FAD-bd"/>
</dbReference>
<dbReference type="InterPro" id="IPR036188">
    <property type="entry name" value="FAD/NAD-bd_sf"/>
</dbReference>
<evidence type="ECO:0000313" key="6">
    <source>
        <dbReference type="EMBL" id="KIR82810.1"/>
    </source>
</evidence>
<evidence type="ECO:0000256" key="3">
    <source>
        <dbReference type="ARBA" id="ARBA00023002"/>
    </source>
</evidence>
<name>A0ABR5C4H2_9TREE</name>
<reference evidence="6 7" key="1">
    <citation type="submission" date="2015-01" db="EMBL/GenBank/DDBJ databases">
        <title>The Genome Sequence of Cryptococcus gattii EJB2.</title>
        <authorList>
            <consortium name="The Broad Institute Genomics Platform"/>
            <person name="Cuomo C."/>
            <person name="Litvintseva A."/>
            <person name="Chen Y."/>
            <person name="Heitman J."/>
            <person name="Sun S."/>
            <person name="Springer D."/>
            <person name="Dromer F."/>
            <person name="Young S."/>
            <person name="Zeng Q."/>
            <person name="Gargeya S."/>
            <person name="Abouelleil A."/>
            <person name="Alvarado L."/>
            <person name="Chapman S.B."/>
            <person name="Gainer-Dewar J."/>
            <person name="Goldberg J."/>
            <person name="Griggs A."/>
            <person name="Gujja S."/>
            <person name="Hansen M."/>
            <person name="Howarth C."/>
            <person name="Imamovic A."/>
            <person name="Larimer J."/>
            <person name="Murphy C."/>
            <person name="Naylor J."/>
            <person name="Pearson M."/>
            <person name="Priest M."/>
            <person name="Roberts A."/>
            <person name="Saif S."/>
            <person name="Shea T."/>
            <person name="Sykes S."/>
            <person name="Wortman J."/>
            <person name="Nusbaum C."/>
            <person name="Birren B."/>
        </authorList>
    </citation>
    <scope>NUCLEOTIDE SEQUENCE [LARGE SCALE GENOMIC DNA]</scope>
    <source>
        <strain evidence="6 7">EJB2</strain>
    </source>
</reference>
<evidence type="ECO:0000256" key="4">
    <source>
        <dbReference type="ARBA" id="ARBA00023033"/>
    </source>
</evidence>